<dbReference type="CDD" id="cd05233">
    <property type="entry name" value="SDR_c"/>
    <property type="match status" value="1"/>
</dbReference>
<evidence type="ECO:0000256" key="1">
    <source>
        <dbReference type="ARBA" id="ARBA00006484"/>
    </source>
</evidence>
<name>A0A395GLD8_9EURO</name>
<dbReference type="InterPro" id="IPR002347">
    <property type="entry name" value="SDR_fam"/>
</dbReference>
<keyword evidence="5" id="KW-1185">Reference proteome</keyword>
<dbReference type="GeneID" id="37219886"/>
<evidence type="ECO:0000313" key="5">
    <source>
        <dbReference type="Proteomes" id="UP000249402"/>
    </source>
</evidence>
<dbReference type="PRINTS" id="PR00081">
    <property type="entry name" value="GDHRDH"/>
</dbReference>
<dbReference type="EMBL" id="KZ824516">
    <property type="protein sequence ID" value="RAK94843.1"/>
    <property type="molecule type" value="Genomic_DNA"/>
</dbReference>
<keyword evidence="2" id="KW-0521">NADP</keyword>
<dbReference type="STRING" id="1448316.A0A395GLD8"/>
<dbReference type="PANTHER" id="PTHR42760">
    <property type="entry name" value="SHORT-CHAIN DEHYDROGENASES/REDUCTASES FAMILY MEMBER"/>
    <property type="match status" value="1"/>
</dbReference>
<dbReference type="VEuPathDB" id="FungiDB:BO80DRAFT_292851"/>
<dbReference type="SUPFAM" id="SSF51735">
    <property type="entry name" value="NAD(P)-binding Rossmann-fold domains"/>
    <property type="match status" value="1"/>
</dbReference>
<evidence type="ECO:0000313" key="4">
    <source>
        <dbReference type="EMBL" id="RAK94843.1"/>
    </source>
</evidence>
<dbReference type="OrthoDB" id="1933717at2759"/>
<dbReference type="PANTHER" id="PTHR42760:SF37">
    <property type="entry name" value="CLAVALDEHYDE DEHYDROGENASE"/>
    <property type="match status" value="1"/>
</dbReference>
<gene>
    <name evidence="4" type="ORF">BO80DRAFT_292851</name>
</gene>
<proteinExistence type="inferred from homology"/>
<dbReference type="InterPro" id="IPR036291">
    <property type="entry name" value="NAD(P)-bd_dom_sf"/>
</dbReference>
<protein>
    <submittedName>
        <fullName evidence="4">Oxidoreductase</fullName>
    </submittedName>
</protein>
<evidence type="ECO:0000256" key="3">
    <source>
        <dbReference type="ARBA" id="ARBA00023002"/>
    </source>
</evidence>
<dbReference type="Pfam" id="PF00106">
    <property type="entry name" value="adh_short"/>
    <property type="match status" value="1"/>
</dbReference>
<keyword evidence="3" id="KW-0560">Oxidoreductase</keyword>
<accession>A0A395GLD8</accession>
<dbReference type="AlphaFoldDB" id="A0A395GLD8"/>
<reference evidence="4 5" key="1">
    <citation type="submission" date="2018-02" db="EMBL/GenBank/DDBJ databases">
        <title>The genomes of Aspergillus section Nigri reveals drivers in fungal speciation.</title>
        <authorList>
            <consortium name="DOE Joint Genome Institute"/>
            <person name="Vesth T.C."/>
            <person name="Nybo J."/>
            <person name="Theobald S."/>
            <person name="Brandl J."/>
            <person name="Frisvad J.C."/>
            <person name="Nielsen K.F."/>
            <person name="Lyhne E.K."/>
            <person name="Kogle M.E."/>
            <person name="Kuo A."/>
            <person name="Riley R."/>
            <person name="Clum A."/>
            <person name="Nolan M."/>
            <person name="Lipzen A."/>
            <person name="Salamov A."/>
            <person name="Henrissat B."/>
            <person name="Wiebenga A."/>
            <person name="De vries R.P."/>
            <person name="Grigoriev I.V."/>
            <person name="Mortensen U.H."/>
            <person name="Andersen M.R."/>
            <person name="Baker S.E."/>
        </authorList>
    </citation>
    <scope>NUCLEOTIDE SEQUENCE [LARGE SCALE GENOMIC DNA]</scope>
    <source>
        <strain evidence="4 5">CBS 121593</strain>
    </source>
</reference>
<dbReference type="Gene3D" id="3.40.50.720">
    <property type="entry name" value="NAD(P)-binding Rossmann-like Domain"/>
    <property type="match status" value="1"/>
</dbReference>
<comment type="similarity">
    <text evidence="1">Belongs to the short-chain dehydrogenases/reductases (SDR) family.</text>
</comment>
<dbReference type="Proteomes" id="UP000249402">
    <property type="component" value="Unassembled WGS sequence"/>
</dbReference>
<dbReference type="RefSeq" id="XP_025569171.1">
    <property type="nucleotide sequence ID" value="XM_025715021.1"/>
</dbReference>
<dbReference type="GO" id="GO:0016616">
    <property type="term" value="F:oxidoreductase activity, acting on the CH-OH group of donors, NAD or NADP as acceptor"/>
    <property type="evidence" value="ECO:0007669"/>
    <property type="project" value="TreeGrafter"/>
</dbReference>
<evidence type="ECO:0000256" key="2">
    <source>
        <dbReference type="ARBA" id="ARBA00022857"/>
    </source>
</evidence>
<sequence length="290" mass="31735">MSDPPIDPDRYVRASSITEKYYRDVYPAINPSKPEFSQTGKVTIITGAGKGIGRGIARTHATAGVKALVLITKSIESGEETQALIQAEFPSLEVLALPTDITDEMAVNRTFNTIKHRFGTADTLINNAASLTSARIEESDPTKWWNNFETNVRGTYLVTAAFLRLVAADTQPTIINIISSISLTTPGLSSYLMSKLSVAKFTEFIAAENPSVRAYSLSPGMVVTGLTVEAFKPYSRDTPELTGAVTVYLAAKRPEYLNGRHLSVNWDLEELEGRKEEIALSDLLRVGQFL</sequence>
<organism evidence="4 5">
    <name type="scientific">Aspergillus ibericus CBS 121593</name>
    <dbReference type="NCBI Taxonomy" id="1448316"/>
    <lineage>
        <taxon>Eukaryota</taxon>
        <taxon>Fungi</taxon>
        <taxon>Dikarya</taxon>
        <taxon>Ascomycota</taxon>
        <taxon>Pezizomycotina</taxon>
        <taxon>Eurotiomycetes</taxon>
        <taxon>Eurotiomycetidae</taxon>
        <taxon>Eurotiales</taxon>
        <taxon>Aspergillaceae</taxon>
        <taxon>Aspergillus</taxon>
        <taxon>Aspergillus subgen. Circumdati</taxon>
    </lineage>
</organism>